<sequence length="114" mass="13040">MRKTAPKSNASFSTVTKRKIDKRYLSKKRRNKRGNLQIQDINKTIDDLKVALQTESLKSERYEKALCALLKLSQDQDNLVEIITTTLSGEELKDDFVKDSLTGAVILTKYFKSN</sequence>
<protein>
    <submittedName>
        <fullName evidence="1">Uncharacterized protein</fullName>
    </submittedName>
</protein>
<gene>
    <name evidence="1" type="ORF">P5G62_011610</name>
</gene>
<organism evidence="1 2">
    <name type="scientific">Neobacillus driksii</name>
    <dbReference type="NCBI Taxonomy" id="3035913"/>
    <lineage>
        <taxon>Bacteria</taxon>
        <taxon>Bacillati</taxon>
        <taxon>Bacillota</taxon>
        <taxon>Bacilli</taxon>
        <taxon>Bacillales</taxon>
        <taxon>Bacillaceae</taxon>
        <taxon>Neobacillus</taxon>
    </lineage>
</organism>
<dbReference type="EMBL" id="JAROBZ020000001">
    <property type="protein sequence ID" value="MFB3167751.1"/>
    <property type="molecule type" value="Genomic_DNA"/>
</dbReference>
<dbReference type="Proteomes" id="UP001241748">
    <property type="component" value="Unassembled WGS sequence"/>
</dbReference>
<accession>A0ABV4YSB9</accession>
<reference evidence="1 2" key="1">
    <citation type="submission" date="2024-05" db="EMBL/GenBank/DDBJ databases">
        <authorList>
            <person name="Venkateswaran K."/>
        </authorList>
    </citation>
    <scope>NUCLEOTIDE SEQUENCE [LARGE SCALE GENOMIC DNA]</scope>
    <source>
        <strain evidence="1 2">179-C4-2-HS</strain>
    </source>
</reference>
<evidence type="ECO:0000313" key="2">
    <source>
        <dbReference type="Proteomes" id="UP001241748"/>
    </source>
</evidence>
<proteinExistence type="predicted"/>
<keyword evidence="2" id="KW-1185">Reference proteome</keyword>
<dbReference type="RefSeq" id="WP_306074160.1">
    <property type="nucleotide sequence ID" value="NZ_JAROBZ020000001.1"/>
</dbReference>
<name>A0ABV4YSB9_9BACI</name>
<evidence type="ECO:0000313" key="1">
    <source>
        <dbReference type="EMBL" id="MFB3167751.1"/>
    </source>
</evidence>
<comment type="caution">
    <text evidence="1">The sequence shown here is derived from an EMBL/GenBank/DDBJ whole genome shotgun (WGS) entry which is preliminary data.</text>
</comment>